<dbReference type="Gene3D" id="1.10.150.240">
    <property type="entry name" value="Putative phosphatase, domain 2"/>
    <property type="match status" value="1"/>
</dbReference>
<feature type="binding site" evidence="10">
    <location>
        <position position="24"/>
    </location>
    <ligand>
        <name>Mg(2+)</name>
        <dbReference type="ChEBI" id="CHEBI:18420"/>
    </ligand>
</feature>
<feature type="active site" description="Nucleophile" evidence="10">
    <location>
        <position position="22"/>
    </location>
</feature>
<dbReference type="UniPathway" id="UPA00865">
    <property type="reaction ID" value="UER00834"/>
</dbReference>
<comment type="function">
    <text evidence="10">Specifically catalyzes the dephosphorylation of 2-phosphoglycolate. Is involved in the dissimilation of the intracellular 2-phosphoglycolate formed during the DNA repair of 3'-phosphoglycolate ends, a major class of DNA lesions induced by oxidative stress.</text>
</comment>
<evidence type="ECO:0000313" key="11">
    <source>
        <dbReference type="EMBL" id="SBV97196.1"/>
    </source>
</evidence>
<dbReference type="EMBL" id="FLUO01000001">
    <property type="protein sequence ID" value="SBV97196.1"/>
    <property type="molecule type" value="Genomic_DNA"/>
</dbReference>
<dbReference type="InterPro" id="IPR023198">
    <property type="entry name" value="PGP-like_dom2"/>
</dbReference>
<dbReference type="SFLD" id="SFLDG01129">
    <property type="entry name" value="C1.5:_HAD__Beta-PGM__Phosphata"/>
    <property type="match status" value="1"/>
</dbReference>
<dbReference type="PANTHER" id="PTHR43434">
    <property type="entry name" value="PHOSPHOGLYCOLATE PHOSPHATASE"/>
    <property type="match status" value="1"/>
</dbReference>
<dbReference type="Gene3D" id="3.40.50.1000">
    <property type="entry name" value="HAD superfamily/HAD-like"/>
    <property type="match status" value="1"/>
</dbReference>
<comment type="similarity">
    <text evidence="4 10">Belongs to the HAD-like hydrolase superfamily. CbbY/CbbZ/Gph/YieH family.</text>
</comment>
<evidence type="ECO:0000256" key="3">
    <source>
        <dbReference type="ARBA" id="ARBA00004818"/>
    </source>
</evidence>
<dbReference type="EC" id="3.1.3.18" evidence="5 10"/>
<feature type="binding site" evidence="10">
    <location>
        <position position="22"/>
    </location>
    <ligand>
        <name>Mg(2+)</name>
        <dbReference type="ChEBI" id="CHEBI:18420"/>
    </ligand>
</feature>
<gene>
    <name evidence="11" type="primary">cbbZ</name>
    <name evidence="11" type="ORF">KL86APRO_10855</name>
</gene>
<dbReference type="PRINTS" id="PR00413">
    <property type="entry name" value="HADHALOGNASE"/>
</dbReference>
<comment type="cofactor">
    <cofactor evidence="2 10">
        <name>Mg(2+)</name>
        <dbReference type="ChEBI" id="CHEBI:18420"/>
    </cofactor>
</comment>
<sequence length="242" mass="25580">MPTPASPRFAASTNGYAAILFDLDGTLIDSLPGLTRSLNAVLSEDGRRRVDDDEVRLMVGDGIKVLLARAYAATGLPPENDAALNALVARFSAHYEPDPSLGCALFAHAPEVLAGLLGMGFRLGVVTNKLLAPALTLLRDFTLLPVLDTVVGGDTTPHLKPHPEPFLHAADQLELSPQRVVVVGDSFNDVEGGRRAGMRTVAVSYGYTRMPVSEFGADAVIDSLLDLPKAVMALPTIAEIAT</sequence>
<evidence type="ECO:0000256" key="9">
    <source>
        <dbReference type="ARBA" id="ARBA00023277"/>
    </source>
</evidence>
<dbReference type="SFLD" id="SFLDG01135">
    <property type="entry name" value="C1.5.6:_HAD__Beta-PGM__Phospha"/>
    <property type="match status" value="1"/>
</dbReference>
<comment type="catalytic activity">
    <reaction evidence="1 10">
        <text>2-phosphoglycolate + H2O = glycolate + phosphate</text>
        <dbReference type="Rhea" id="RHEA:14369"/>
        <dbReference type="ChEBI" id="CHEBI:15377"/>
        <dbReference type="ChEBI" id="CHEBI:29805"/>
        <dbReference type="ChEBI" id="CHEBI:43474"/>
        <dbReference type="ChEBI" id="CHEBI:58033"/>
        <dbReference type="EC" id="3.1.3.18"/>
    </reaction>
</comment>
<dbReference type="HAMAP" id="MF_00495">
    <property type="entry name" value="GPH_hydrolase_bact"/>
    <property type="match status" value="1"/>
</dbReference>
<dbReference type="InterPro" id="IPR050155">
    <property type="entry name" value="HAD-like_hydrolase_sf"/>
</dbReference>
<dbReference type="InterPro" id="IPR037512">
    <property type="entry name" value="PGPase_prok"/>
</dbReference>
<dbReference type="InterPro" id="IPR006439">
    <property type="entry name" value="HAD-SF_hydro_IA"/>
</dbReference>
<evidence type="ECO:0000256" key="5">
    <source>
        <dbReference type="ARBA" id="ARBA00013078"/>
    </source>
</evidence>
<comment type="pathway">
    <text evidence="3 10">Organic acid metabolism; glycolate biosynthesis; glycolate from 2-phosphoglycolate: step 1/1.</text>
</comment>
<dbReference type="SUPFAM" id="SSF56784">
    <property type="entry name" value="HAD-like"/>
    <property type="match status" value="1"/>
</dbReference>
<dbReference type="GO" id="GO:0005829">
    <property type="term" value="C:cytosol"/>
    <property type="evidence" value="ECO:0007669"/>
    <property type="project" value="TreeGrafter"/>
</dbReference>
<keyword evidence="7 10" id="KW-0378">Hydrolase</keyword>
<dbReference type="GO" id="GO:0046872">
    <property type="term" value="F:metal ion binding"/>
    <property type="evidence" value="ECO:0007669"/>
    <property type="project" value="UniProtKB-KW"/>
</dbReference>
<dbReference type="NCBIfam" id="TIGR01509">
    <property type="entry name" value="HAD-SF-IA-v3"/>
    <property type="match status" value="1"/>
</dbReference>
<evidence type="ECO:0000256" key="6">
    <source>
        <dbReference type="ARBA" id="ARBA00022723"/>
    </source>
</evidence>
<reference evidence="11" key="1">
    <citation type="submission" date="2016-04" db="EMBL/GenBank/DDBJ databases">
        <authorList>
            <person name="Evans L.H."/>
            <person name="Alamgir A."/>
            <person name="Owens N."/>
            <person name="Weber N.D."/>
            <person name="Virtaneva K."/>
            <person name="Barbian K."/>
            <person name="Babar A."/>
            <person name="Rosenke K."/>
        </authorList>
    </citation>
    <scope>NUCLEOTIDE SEQUENCE</scope>
    <source>
        <strain evidence="11">86</strain>
    </source>
</reference>
<proteinExistence type="inferred from homology"/>
<feature type="binding site" evidence="10">
    <location>
        <position position="185"/>
    </location>
    <ligand>
        <name>Mg(2+)</name>
        <dbReference type="ChEBI" id="CHEBI:18420"/>
    </ligand>
</feature>
<dbReference type="PANTHER" id="PTHR43434:SF23">
    <property type="entry name" value="PHOSPHOGLYCOLATE PHOSPHATASE"/>
    <property type="match status" value="1"/>
</dbReference>
<dbReference type="InterPro" id="IPR041492">
    <property type="entry name" value="HAD_2"/>
</dbReference>
<dbReference type="GO" id="GO:0005975">
    <property type="term" value="P:carbohydrate metabolic process"/>
    <property type="evidence" value="ECO:0007669"/>
    <property type="project" value="InterPro"/>
</dbReference>
<evidence type="ECO:0000256" key="7">
    <source>
        <dbReference type="ARBA" id="ARBA00022801"/>
    </source>
</evidence>
<evidence type="ECO:0000256" key="8">
    <source>
        <dbReference type="ARBA" id="ARBA00022842"/>
    </source>
</evidence>
<keyword evidence="9 10" id="KW-0119">Carbohydrate metabolism</keyword>
<protein>
    <recommendedName>
        <fullName evidence="5 10">Phosphoglycolate phosphatase</fullName>
        <shortName evidence="10">PGP</shortName>
        <shortName evidence="10">PGPase</shortName>
        <ecNumber evidence="5 10">3.1.3.18</ecNumber>
    </recommendedName>
</protein>
<accession>A0A212JCN1</accession>
<dbReference type="InterPro" id="IPR023214">
    <property type="entry name" value="HAD_sf"/>
</dbReference>
<evidence type="ECO:0000256" key="2">
    <source>
        <dbReference type="ARBA" id="ARBA00001946"/>
    </source>
</evidence>
<dbReference type="Pfam" id="PF13419">
    <property type="entry name" value="HAD_2"/>
    <property type="match status" value="1"/>
</dbReference>
<name>A0A212JCN1_9PROT</name>
<dbReference type="GO" id="GO:0046295">
    <property type="term" value="P:glycolate biosynthetic process"/>
    <property type="evidence" value="ECO:0007669"/>
    <property type="project" value="UniProtKB-UniRule"/>
</dbReference>
<evidence type="ECO:0000256" key="10">
    <source>
        <dbReference type="HAMAP-Rule" id="MF_00495"/>
    </source>
</evidence>
<dbReference type="NCBIfam" id="TIGR01549">
    <property type="entry name" value="HAD-SF-IA-v1"/>
    <property type="match status" value="1"/>
</dbReference>
<evidence type="ECO:0000256" key="1">
    <source>
        <dbReference type="ARBA" id="ARBA00000830"/>
    </source>
</evidence>
<dbReference type="InterPro" id="IPR036412">
    <property type="entry name" value="HAD-like_sf"/>
</dbReference>
<dbReference type="GO" id="GO:0008967">
    <property type="term" value="F:phosphoglycolate phosphatase activity"/>
    <property type="evidence" value="ECO:0007669"/>
    <property type="project" value="UniProtKB-UniRule"/>
</dbReference>
<dbReference type="GO" id="GO:0006281">
    <property type="term" value="P:DNA repair"/>
    <property type="evidence" value="ECO:0007669"/>
    <property type="project" value="TreeGrafter"/>
</dbReference>
<evidence type="ECO:0000256" key="4">
    <source>
        <dbReference type="ARBA" id="ARBA00006171"/>
    </source>
</evidence>
<keyword evidence="6 10" id="KW-0479">Metal-binding</keyword>
<dbReference type="AlphaFoldDB" id="A0A212JCN1"/>
<keyword evidence="8 10" id="KW-0460">Magnesium</keyword>
<organism evidence="11">
    <name type="scientific">uncultured Alphaproteobacteria bacterium</name>
    <dbReference type="NCBI Taxonomy" id="91750"/>
    <lineage>
        <taxon>Bacteria</taxon>
        <taxon>Pseudomonadati</taxon>
        <taxon>Pseudomonadota</taxon>
        <taxon>Alphaproteobacteria</taxon>
        <taxon>environmental samples</taxon>
    </lineage>
</organism>
<dbReference type="SFLD" id="SFLDS00003">
    <property type="entry name" value="Haloacid_Dehalogenase"/>
    <property type="match status" value="1"/>
</dbReference>